<feature type="compositionally biased region" description="Polar residues" evidence="1">
    <location>
        <begin position="1"/>
        <end position="10"/>
    </location>
</feature>
<dbReference type="Proteomes" id="UP000092666">
    <property type="component" value="Unassembled WGS sequence"/>
</dbReference>
<keyword evidence="3" id="KW-1185">Reference proteome</keyword>
<protein>
    <submittedName>
        <fullName evidence="2">Uncharacterized protein</fullName>
    </submittedName>
</protein>
<evidence type="ECO:0000256" key="1">
    <source>
        <dbReference type="SAM" id="MobiDB-lite"/>
    </source>
</evidence>
<dbReference type="AlphaFoldDB" id="A0A1B9GH78"/>
<feature type="region of interest" description="Disordered" evidence="1">
    <location>
        <begin position="1"/>
        <end position="56"/>
    </location>
</feature>
<organism evidence="2 3">
    <name type="scientific">Kwoniella heveanensis BCC8398</name>
    <dbReference type="NCBI Taxonomy" id="1296120"/>
    <lineage>
        <taxon>Eukaryota</taxon>
        <taxon>Fungi</taxon>
        <taxon>Dikarya</taxon>
        <taxon>Basidiomycota</taxon>
        <taxon>Agaricomycotina</taxon>
        <taxon>Tremellomycetes</taxon>
        <taxon>Tremellales</taxon>
        <taxon>Cryptococcaceae</taxon>
        <taxon>Kwoniella</taxon>
    </lineage>
</organism>
<sequence length="153" mass="17310">MQTSGSSRVTRSSKRPGSLPPPTTQSSPPNQKKFKISHRSEDSLAATKAPISPSTAGPLKEATEILLRCYGECDISHMIKKCRGWDGQDKRPKVLKDDYLRAAYWFCQLVQELVERVDDAGHFVYDMSLTDLDILITECDLIRDADKKRHKMK</sequence>
<dbReference type="EMBL" id="KV700159">
    <property type="protein sequence ID" value="OCF30317.1"/>
    <property type="molecule type" value="Genomic_DNA"/>
</dbReference>
<reference evidence="3" key="2">
    <citation type="submission" date="2013-12" db="EMBL/GenBank/DDBJ databases">
        <title>Evolution of pathogenesis and genome organization in the Tremellales.</title>
        <authorList>
            <person name="Cuomo C."/>
            <person name="Litvintseva A."/>
            <person name="Heitman J."/>
            <person name="Chen Y."/>
            <person name="Sun S."/>
            <person name="Springer D."/>
            <person name="Dromer F."/>
            <person name="Young S."/>
            <person name="Zeng Q."/>
            <person name="Chapman S."/>
            <person name="Gujja S."/>
            <person name="Saif S."/>
            <person name="Birren B."/>
        </authorList>
    </citation>
    <scope>NUCLEOTIDE SEQUENCE [LARGE SCALE GENOMIC DNA]</scope>
    <source>
        <strain evidence="3">BCC8398</strain>
    </source>
</reference>
<reference evidence="2 3" key="1">
    <citation type="submission" date="2013-07" db="EMBL/GenBank/DDBJ databases">
        <title>The Genome Sequence of Cryptococcus heveanensis BCC8398.</title>
        <authorList>
            <consortium name="The Broad Institute Genome Sequencing Platform"/>
            <person name="Cuomo C."/>
            <person name="Litvintseva A."/>
            <person name="Chen Y."/>
            <person name="Heitman J."/>
            <person name="Sun S."/>
            <person name="Springer D."/>
            <person name="Dromer F."/>
            <person name="Young S.K."/>
            <person name="Zeng Q."/>
            <person name="Gargeya S."/>
            <person name="Fitzgerald M."/>
            <person name="Abouelleil A."/>
            <person name="Alvarado L."/>
            <person name="Berlin A.M."/>
            <person name="Chapman S.B."/>
            <person name="Dewar J."/>
            <person name="Goldberg J."/>
            <person name="Griggs A."/>
            <person name="Gujja S."/>
            <person name="Hansen M."/>
            <person name="Howarth C."/>
            <person name="Imamovic A."/>
            <person name="Larimer J."/>
            <person name="McCowan C."/>
            <person name="Murphy C."/>
            <person name="Pearson M."/>
            <person name="Priest M."/>
            <person name="Roberts A."/>
            <person name="Saif S."/>
            <person name="Shea T."/>
            <person name="Sykes S."/>
            <person name="Wortman J."/>
            <person name="Nusbaum C."/>
            <person name="Birren B."/>
        </authorList>
    </citation>
    <scope>NUCLEOTIDE SEQUENCE [LARGE SCALE GENOMIC DNA]</scope>
    <source>
        <strain evidence="2 3">BCC8398</strain>
    </source>
</reference>
<proteinExistence type="predicted"/>
<evidence type="ECO:0000313" key="3">
    <source>
        <dbReference type="Proteomes" id="UP000092666"/>
    </source>
</evidence>
<gene>
    <name evidence="2" type="ORF">I316_08045</name>
</gene>
<accession>A0A1B9GH78</accession>
<name>A0A1B9GH78_9TREE</name>
<evidence type="ECO:0000313" key="2">
    <source>
        <dbReference type="EMBL" id="OCF30317.1"/>
    </source>
</evidence>